<dbReference type="AlphaFoldDB" id="A0A839AAA6"/>
<comment type="caution">
    <text evidence="1">The sequence shown here is derived from an EMBL/GenBank/DDBJ whole genome shotgun (WGS) entry which is preliminary data.</text>
</comment>
<name>A0A839AAA6_9HYPH</name>
<protein>
    <submittedName>
        <fullName evidence="1">Uncharacterized protein</fullName>
    </submittedName>
</protein>
<evidence type="ECO:0000313" key="1">
    <source>
        <dbReference type="EMBL" id="MBA5775968.1"/>
    </source>
</evidence>
<accession>A0A839AAA6</accession>
<keyword evidence="2" id="KW-1185">Reference proteome</keyword>
<gene>
    <name evidence="1" type="ORF">H2509_02370</name>
</gene>
<dbReference type="EMBL" id="JACFXV010000031">
    <property type="protein sequence ID" value="MBA5775968.1"/>
    <property type="molecule type" value="Genomic_DNA"/>
</dbReference>
<dbReference type="Proteomes" id="UP000541109">
    <property type="component" value="Unassembled WGS sequence"/>
</dbReference>
<organism evidence="1 2">
    <name type="scientific">Stappia albiluteola</name>
    <dbReference type="NCBI Taxonomy" id="2758565"/>
    <lineage>
        <taxon>Bacteria</taxon>
        <taxon>Pseudomonadati</taxon>
        <taxon>Pseudomonadota</taxon>
        <taxon>Alphaproteobacteria</taxon>
        <taxon>Hyphomicrobiales</taxon>
        <taxon>Stappiaceae</taxon>
        <taxon>Stappia</taxon>
    </lineage>
</organism>
<sequence>MEYHEGDYEKAVKRVRNWLVAQAGAQRIGASLILGKYIAFQEWYWERERAAGASEDDIREYPTTELIIAMRDWMGEGQPLG</sequence>
<evidence type="ECO:0000313" key="2">
    <source>
        <dbReference type="Proteomes" id="UP000541109"/>
    </source>
</evidence>
<proteinExistence type="predicted"/>
<reference evidence="1 2" key="1">
    <citation type="submission" date="2020-07" db="EMBL/GenBank/DDBJ databases">
        <title>Stappia sp., F7233, whole genome shotgun sequencing project.</title>
        <authorList>
            <person name="Jiang S."/>
            <person name="Liu Z.W."/>
            <person name="Du Z.J."/>
        </authorList>
    </citation>
    <scope>NUCLEOTIDE SEQUENCE [LARGE SCALE GENOMIC DNA]</scope>
    <source>
        <strain evidence="1 2">F7233</strain>
    </source>
</reference>